<evidence type="ECO:0000313" key="7">
    <source>
        <dbReference type="EMBL" id="KAF1833148.1"/>
    </source>
</evidence>
<dbReference type="InterPro" id="IPR016024">
    <property type="entry name" value="ARM-type_fold"/>
</dbReference>
<keyword evidence="5" id="KW-0539">Nucleus</keyword>
<comment type="subcellular location">
    <subcellularLocation>
        <location evidence="2">Cytoplasm</location>
    </subcellularLocation>
    <subcellularLocation>
        <location evidence="1">Nucleus</location>
    </subcellularLocation>
</comment>
<feature type="region of interest" description="Disordered" evidence="6">
    <location>
        <begin position="60"/>
        <end position="88"/>
    </location>
</feature>
<evidence type="ECO:0000256" key="3">
    <source>
        <dbReference type="ARBA" id="ARBA00022490"/>
    </source>
</evidence>
<dbReference type="GO" id="GO:0005737">
    <property type="term" value="C:cytoplasm"/>
    <property type="evidence" value="ECO:0007669"/>
    <property type="project" value="UniProtKB-SubCell"/>
</dbReference>
<feature type="compositionally biased region" description="Acidic residues" evidence="6">
    <location>
        <begin position="763"/>
        <end position="776"/>
    </location>
</feature>
<feature type="region of interest" description="Disordered" evidence="6">
    <location>
        <begin position="870"/>
        <end position="907"/>
    </location>
</feature>
<evidence type="ECO:0000256" key="4">
    <source>
        <dbReference type="ARBA" id="ARBA00022737"/>
    </source>
</evidence>
<evidence type="ECO:0000256" key="2">
    <source>
        <dbReference type="ARBA" id="ARBA00004496"/>
    </source>
</evidence>
<feature type="region of interest" description="Disordered" evidence="6">
    <location>
        <begin position="513"/>
        <end position="537"/>
    </location>
</feature>
<evidence type="ECO:0000313" key="8">
    <source>
        <dbReference type="Proteomes" id="UP000800040"/>
    </source>
</evidence>
<proteinExistence type="predicted"/>
<keyword evidence="3" id="KW-0963">Cytoplasm</keyword>
<sequence length="1071" mass="117724">MGRSTIPSALSELSNPSTPEAQVAALQKLKNEIVGHGQRKELAVTHGVVKPLAGLLRAEARRGGKRRRNVTNGHGSGHASETRRGVEQWTTEDELRFQATLVVGSLANGGPAFVAPLLAGHVLPPLLEALRPSETPAKLVTTTLKTLNQIVDAIAQEKPWLGMSESSSRSSLAFAVNESIYTRLVIESLAEILAQSAGTIKVNQQIESVVCLIMKTCRDEYQKKMLVDAGMLDLLADKLAAVAAADDSIPTTEARRSNREPFPRGCLSELLETISAIIKDSHFYTARFLYSQSIQQLFGWPKERSTATLEGSNTSQASSWDKLIPRVHTMASKSDPYIKQWPALGAYPSVTADSYSRLPSMESLQQTSGRSVITDESETPLFIWLMYVARRSEGRERLSACWLLALLKKFGERWPLNDPSKTTRERHFSYLIIPLVEKMIEESSPTSEQTKRASTLSPSARDEMRFVLERSPIVLAELVAGNKSLQTAAVHARTLPTLIQTLKKSFDIPATSSKPLWQPRSSSHEVKDPTLDPASSTLGRAGLSPDLLHAFKYRESILLALAAIAGDQDSLRKMVIEMGAATHIIEALVPYSESNEQSNASSVREGNPDSVLIAACKVTRSLSRSVSVLRTSLIDHGVAQPVFELSTHPNVKVQIAATEVITNLVLDVSPMRTEILESGVLATLCEQCRSANFDLRFGSLWALKHLCLGLPHSMKIQCLDELGVGWLVQVLNGEPSKPAMGTPNAVGEQVDILNAVDEPHMDVDDEPSSEEDDDAMTESIPSMRRHQRPGSRYTSATNIRDRLQQIKNDEQDNRLNGERDDIRIQEQALDFIRNFVSEDKASGEMIDHLLKTFGHSRFFELLDAKIRPKNPSLSNPSSQTQASSNTPSYWPSNTHRTPFSSSTTPVTQPNWAAYPSTELILATVYILVHLANGRPAHRSLLISQTTLMQHILPLFTHPRRDIRVACAWMLHNLVWVEDHTDEAATRERAISLRQLGFEEGARVLGRDMDLDVKQRAVVSIEQFDKLLNGGLSRSGFASPSGFGGGDGGVGGLSSMGGRLGGLHGWRHDSRG</sequence>
<evidence type="ECO:0000256" key="1">
    <source>
        <dbReference type="ARBA" id="ARBA00004123"/>
    </source>
</evidence>
<dbReference type="SUPFAM" id="SSF48371">
    <property type="entry name" value="ARM repeat"/>
    <property type="match status" value="1"/>
</dbReference>
<dbReference type="SMART" id="SM00185">
    <property type="entry name" value="ARM"/>
    <property type="match status" value="6"/>
</dbReference>
<keyword evidence="4" id="KW-0677">Repeat</keyword>
<gene>
    <name evidence="7" type="ORF">BDW02DRAFT_570342</name>
</gene>
<feature type="compositionally biased region" description="Polar residues" evidence="6">
    <location>
        <begin position="871"/>
        <end position="907"/>
    </location>
</feature>
<feature type="compositionally biased region" description="Basic and acidic residues" evidence="6">
    <location>
        <begin position="799"/>
        <end position="819"/>
    </location>
</feature>
<accession>A0A6A5K783</accession>
<reference evidence="7" key="1">
    <citation type="submission" date="2020-01" db="EMBL/GenBank/DDBJ databases">
        <authorList>
            <consortium name="DOE Joint Genome Institute"/>
            <person name="Haridas S."/>
            <person name="Albert R."/>
            <person name="Binder M."/>
            <person name="Bloem J."/>
            <person name="Labutti K."/>
            <person name="Salamov A."/>
            <person name="Andreopoulos B."/>
            <person name="Baker S.E."/>
            <person name="Barry K."/>
            <person name="Bills G."/>
            <person name="Bluhm B.H."/>
            <person name="Cannon C."/>
            <person name="Castanera R."/>
            <person name="Culley D.E."/>
            <person name="Daum C."/>
            <person name="Ezra D."/>
            <person name="Gonzalez J.B."/>
            <person name="Henrissat B."/>
            <person name="Kuo A."/>
            <person name="Liang C."/>
            <person name="Lipzen A."/>
            <person name="Lutzoni F."/>
            <person name="Magnuson J."/>
            <person name="Mondo S."/>
            <person name="Nolan M."/>
            <person name="Ohm R."/>
            <person name="Pangilinan J."/>
            <person name="Park H.-J."/>
            <person name="Ramirez L."/>
            <person name="Alfaro M."/>
            <person name="Sun H."/>
            <person name="Tritt A."/>
            <person name="Yoshinaga Y."/>
            <person name="Zwiers L.-H."/>
            <person name="Turgeon B.G."/>
            <person name="Goodwin S.B."/>
            <person name="Spatafora J.W."/>
            <person name="Crous P.W."/>
            <person name="Grigoriev I.V."/>
        </authorList>
    </citation>
    <scope>NUCLEOTIDE SEQUENCE</scope>
    <source>
        <strain evidence="7">P77</strain>
    </source>
</reference>
<dbReference type="InterPro" id="IPR011989">
    <property type="entry name" value="ARM-like"/>
</dbReference>
<dbReference type="GO" id="GO:0034657">
    <property type="term" value="C:GID complex"/>
    <property type="evidence" value="ECO:0007669"/>
    <property type="project" value="TreeGrafter"/>
</dbReference>
<dbReference type="InterPro" id="IPR038739">
    <property type="entry name" value="ARMC8/Vid28"/>
</dbReference>
<organism evidence="7 8">
    <name type="scientific">Decorospora gaudefroyi</name>
    <dbReference type="NCBI Taxonomy" id="184978"/>
    <lineage>
        <taxon>Eukaryota</taxon>
        <taxon>Fungi</taxon>
        <taxon>Dikarya</taxon>
        <taxon>Ascomycota</taxon>
        <taxon>Pezizomycotina</taxon>
        <taxon>Dothideomycetes</taxon>
        <taxon>Pleosporomycetidae</taxon>
        <taxon>Pleosporales</taxon>
        <taxon>Pleosporineae</taxon>
        <taxon>Pleosporaceae</taxon>
        <taxon>Decorospora</taxon>
    </lineage>
</organism>
<dbReference type="Gene3D" id="1.25.10.10">
    <property type="entry name" value="Leucine-rich Repeat Variant"/>
    <property type="match status" value="3"/>
</dbReference>
<evidence type="ECO:0000256" key="5">
    <source>
        <dbReference type="ARBA" id="ARBA00023242"/>
    </source>
</evidence>
<dbReference type="AlphaFoldDB" id="A0A6A5K783"/>
<evidence type="ECO:0000256" key="6">
    <source>
        <dbReference type="SAM" id="MobiDB-lite"/>
    </source>
</evidence>
<dbReference type="PANTHER" id="PTHR15651:SF7">
    <property type="entry name" value="ARMADILLO REPEAT-CONTAINING PROTEIN 8"/>
    <property type="match status" value="1"/>
</dbReference>
<dbReference type="PANTHER" id="PTHR15651">
    <property type="entry name" value="ARMADILLO REPEAT-CONTAINING PROTEIN 8"/>
    <property type="match status" value="1"/>
</dbReference>
<dbReference type="GO" id="GO:0005634">
    <property type="term" value="C:nucleus"/>
    <property type="evidence" value="ECO:0007669"/>
    <property type="project" value="UniProtKB-SubCell"/>
</dbReference>
<protein>
    <submittedName>
        <fullName evidence="7">ARM repeat-containing protein</fullName>
    </submittedName>
</protein>
<name>A0A6A5K783_9PLEO</name>
<dbReference type="GO" id="GO:0043161">
    <property type="term" value="P:proteasome-mediated ubiquitin-dependent protein catabolic process"/>
    <property type="evidence" value="ECO:0007669"/>
    <property type="project" value="TreeGrafter"/>
</dbReference>
<keyword evidence="8" id="KW-1185">Reference proteome</keyword>
<dbReference type="OrthoDB" id="5559898at2759"/>
<dbReference type="Proteomes" id="UP000800040">
    <property type="component" value="Unassembled WGS sequence"/>
</dbReference>
<dbReference type="InterPro" id="IPR000225">
    <property type="entry name" value="Armadillo"/>
</dbReference>
<feature type="region of interest" description="Disordered" evidence="6">
    <location>
        <begin position="759"/>
        <end position="819"/>
    </location>
</feature>
<dbReference type="EMBL" id="ML975324">
    <property type="protein sequence ID" value="KAF1833148.1"/>
    <property type="molecule type" value="Genomic_DNA"/>
</dbReference>